<keyword evidence="4" id="KW-1185">Reference proteome</keyword>
<comment type="caution">
    <text evidence="3">The sequence shown here is derived from an EMBL/GenBank/DDBJ whole genome shotgun (WGS) entry which is preliminary data.</text>
</comment>
<evidence type="ECO:0000256" key="1">
    <source>
        <dbReference type="SAM" id="Coils"/>
    </source>
</evidence>
<feature type="region of interest" description="Disordered" evidence="2">
    <location>
        <begin position="139"/>
        <end position="169"/>
    </location>
</feature>
<proteinExistence type="predicted"/>
<dbReference type="Proteomes" id="UP001221757">
    <property type="component" value="Unassembled WGS sequence"/>
</dbReference>
<evidence type="ECO:0000256" key="2">
    <source>
        <dbReference type="SAM" id="MobiDB-lite"/>
    </source>
</evidence>
<accession>A0AAD7CUW3</accession>
<dbReference type="AlphaFoldDB" id="A0AAD7CUW3"/>
<name>A0AAD7CUW3_MYCRO</name>
<feature type="coiled-coil region" evidence="1">
    <location>
        <begin position="207"/>
        <end position="234"/>
    </location>
</feature>
<protein>
    <submittedName>
        <fullName evidence="3">Uncharacterized protein</fullName>
    </submittedName>
</protein>
<evidence type="ECO:0000313" key="3">
    <source>
        <dbReference type="EMBL" id="KAJ7664819.1"/>
    </source>
</evidence>
<sequence length="267" mass="30578">MPGVAALKACAEERDPDEPLVKAEDVKLWMPSELTTAQRQRRGVCRKAVAEVEAKLRVGQCKDALDELRSWLHAQRHLVMWRNANFVGQRAATRSATLIGRVGDRIRRTAAKYWRAREAVIALKGDNFAPHFKELNQENMNANEEEESDAKSRKKLSRLGGKCSPNKPSNKKRTFSWIWMVGGGPGEDEATLHDSVQVEWSKALARRDRWVEEVELLREEMKRVLRMLRTIQEEWRERTQVCTQDMDIALAGGLKAYALHQVDQYGT</sequence>
<reference evidence="3" key="1">
    <citation type="submission" date="2023-03" db="EMBL/GenBank/DDBJ databases">
        <title>Massive genome expansion in bonnet fungi (Mycena s.s.) driven by repeated elements and novel gene families across ecological guilds.</title>
        <authorList>
            <consortium name="Lawrence Berkeley National Laboratory"/>
            <person name="Harder C.B."/>
            <person name="Miyauchi S."/>
            <person name="Viragh M."/>
            <person name="Kuo A."/>
            <person name="Thoen E."/>
            <person name="Andreopoulos B."/>
            <person name="Lu D."/>
            <person name="Skrede I."/>
            <person name="Drula E."/>
            <person name="Henrissat B."/>
            <person name="Morin E."/>
            <person name="Kohler A."/>
            <person name="Barry K."/>
            <person name="LaButti K."/>
            <person name="Morin E."/>
            <person name="Salamov A."/>
            <person name="Lipzen A."/>
            <person name="Mereny Z."/>
            <person name="Hegedus B."/>
            <person name="Baldrian P."/>
            <person name="Stursova M."/>
            <person name="Weitz H."/>
            <person name="Taylor A."/>
            <person name="Grigoriev I.V."/>
            <person name="Nagy L.G."/>
            <person name="Martin F."/>
            <person name="Kauserud H."/>
        </authorList>
    </citation>
    <scope>NUCLEOTIDE SEQUENCE</scope>
    <source>
        <strain evidence="3">CBHHK067</strain>
    </source>
</reference>
<organism evidence="3 4">
    <name type="scientific">Mycena rosella</name>
    <name type="common">Pink bonnet</name>
    <name type="synonym">Agaricus rosellus</name>
    <dbReference type="NCBI Taxonomy" id="1033263"/>
    <lineage>
        <taxon>Eukaryota</taxon>
        <taxon>Fungi</taxon>
        <taxon>Dikarya</taxon>
        <taxon>Basidiomycota</taxon>
        <taxon>Agaricomycotina</taxon>
        <taxon>Agaricomycetes</taxon>
        <taxon>Agaricomycetidae</taxon>
        <taxon>Agaricales</taxon>
        <taxon>Marasmiineae</taxon>
        <taxon>Mycenaceae</taxon>
        <taxon>Mycena</taxon>
    </lineage>
</organism>
<keyword evidence="1" id="KW-0175">Coiled coil</keyword>
<evidence type="ECO:0000313" key="4">
    <source>
        <dbReference type="Proteomes" id="UP001221757"/>
    </source>
</evidence>
<gene>
    <name evidence="3" type="ORF">B0H17DRAFT_1211183</name>
</gene>
<dbReference type="EMBL" id="JARKIE010000220">
    <property type="protein sequence ID" value="KAJ7664819.1"/>
    <property type="molecule type" value="Genomic_DNA"/>
</dbReference>